<evidence type="ECO:0000256" key="11">
    <source>
        <dbReference type="SAM" id="MobiDB-lite"/>
    </source>
</evidence>
<evidence type="ECO:0000256" key="3">
    <source>
        <dbReference type="ARBA" id="ARBA00022516"/>
    </source>
</evidence>
<feature type="transmembrane region" description="Helical" evidence="12">
    <location>
        <begin position="65"/>
        <end position="83"/>
    </location>
</feature>
<feature type="transmembrane region" description="Helical" evidence="12">
    <location>
        <begin position="35"/>
        <end position="58"/>
    </location>
</feature>
<evidence type="ECO:0000256" key="12">
    <source>
        <dbReference type="SAM" id="Phobius"/>
    </source>
</evidence>
<feature type="transmembrane region" description="Helical" evidence="12">
    <location>
        <begin position="129"/>
        <end position="153"/>
    </location>
</feature>
<dbReference type="Proteomes" id="UP000325081">
    <property type="component" value="Unassembled WGS sequence"/>
</dbReference>
<evidence type="ECO:0000256" key="7">
    <source>
        <dbReference type="ARBA" id="ARBA00022989"/>
    </source>
</evidence>
<dbReference type="OrthoDB" id="264532at2759"/>
<evidence type="ECO:0000256" key="10">
    <source>
        <dbReference type="ARBA" id="ARBA00023315"/>
    </source>
</evidence>
<keyword evidence="6" id="KW-0256">Endoplasmic reticulum</keyword>
<evidence type="ECO:0000256" key="6">
    <source>
        <dbReference type="ARBA" id="ARBA00022824"/>
    </source>
</evidence>
<dbReference type="GO" id="GO:0004144">
    <property type="term" value="F:diacylglycerol O-acyltransferase activity"/>
    <property type="evidence" value="ECO:0007669"/>
    <property type="project" value="UniProtKB-ARBA"/>
</dbReference>
<proteinExistence type="inferred from homology"/>
<feature type="region of interest" description="Disordered" evidence="11">
    <location>
        <begin position="1"/>
        <end position="25"/>
    </location>
</feature>
<evidence type="ECO:0000256" key="8">
    <source>
        <dbReference type="ARBA" id="ARBA00023098"/>
    </source>
</evidence>
<reference evidence="14" key="1">
    <citation type="journal article" date="2019" name="Curr. Biol.">
        <title>Genome Sequence of Striga asiatica Provides Insight into the Evolution of Plant Parasitism.</title>
        <authorList>
            <person name="Yoshida S."/>
            <person name="Kim S."/>
            <person name="Wafula E.K."/>
            <person name="Tanskanen J."/>
            <person name="Kim Y.M."/>
            <person name="Honaas L."/>
            <person name="Yang Z."/>
            <person name="Spallek T."/>
            <person name="Conn C.E."/>
            <person name="Ichihashi Y."/>
            <person name="Cheong K."/>
            <person name="Cui S."/>
            <person name="Der J.P."/>
            <person name="Gundlach H."/>
            <person name="Jiao Y."/>
            <person name="Hori C."/>
            <person name="Ishida J.K."/>
            <person name="Kasahara H."/>
            <person name="Kiba T."/>
            <person name="Kim M.S."/>
            <person name="Koo N."/>
            <person name="Laohavisit A."/>
            <person name="Lee Y.H."/>
            <person name="Lumba S."/>
            <person name="McCourt P."/>
            <person name="Mortimer J.C."/>
            <person name="Mutuku J.M."/>
            <person name="Nomura T."/>
            <person name="Sasaki-Sekimoto Y."/>
            <person name="Seto Y."/>
            <person name="Wang Y."/>
            <person name="Wakatake T."/>
            <person name="Sakakibara H."/>
            <person name="Demura T."/>
            <person name="Yamaguchi S."/>
            <person name="Yoneyama K."/>
            <person name="Manabe R.I."/>
            <person name="Nelson D.C."/>
            <person name="Schulman A.H."/>
            <person name="Timko M.P."/>
            <person name="dePamphilis C.W."/>
            <person name="Choi D."/>
            <person name="Shirasu K."/>
        </authorList>
    </citation>
    <scope>NUCLEOTIDE SEQUENCE [LARGE SCALE GENOMIC DNA]</scope>
    <source>
        <strain evidence="14">cv. UVA1</strain>
    </source>
</reference>
<evidence type="ECO:0000256" key="5">
    <source>
        <dbReference type="ARBA" id="ARBA00022692"/>
    </source>
</evidence>
<comment type="caution">
    <text evidence="13">The sequence shown here is derived from an EMBL/GenBank/DDBJ whole genome shotgun (WGS) entry which is preliminary data.</text>
</comment>
<dbReference type="GO" id="GO:0019432">
    <property type="term" value="P:triglyceride biosynthetic process"/>
    <property type="evidence" value="ECO:0007669"/>
    <property type="project" value="UniProtKB-ARBA"/>
</dbReference>
<dbReference type="Pfam" id="PF03982">
    <property type="entry name" value="DAGAT"/>
    <property type="match status" value="2"/>
</dbReference>
<dbReference type="PANTHER" id="PTHR12317:SF63">
    <property type="entry name" value="DIACYLGLYCEROL O-ACYLTRANSFERASE 2"/>
    <property type="match status" value="1"/>
</dbReference>
<dbReference type="EMBL" id="BKCP01003558">
    <property type="protein sequence ID" value="GER29327.1"/>
    <property type="molecule type" value="Genomic_DNA"/>
</dbReference>
<keyword evidence="8" id="KW-0443">Lipid metabolism</keyword>
<keyword evidence="7 12" id="KW-1133">Transmembrane helix</keyword>
<accession>A0A5A7P9M1</accession>
<comment type="subcellular location">
    <subcellularLocation>
        <location evidence="1">Endoplasmic reticulum membrane</location>
        <topology evidence="1">Multi-pass membrane protein</topology>
    </subcellularLocation>
</comment>
<evidence type="ECO:0000256" key="4">
    <source>
        <dbReference type="ARBA" id="ARBA00022679"/>
    </source>
</evidence>
<keyword evidence="5 12" id="KW-0812">Transmembrane</keyword>
<dbReference type="AlphaFoldDB" id="A0A5A7P9M1"/>
<comment type="similarity">
    <text evidence="2">Belongs to the diacylglycerol acyltransferase family.</text>
</comment>
<evidence type="ECO:0000256" key="1">
    <source>
        <dbReference type="ARBA" id="ARBA00004477"/>
    </source>
</evidence>
<dbReference type="PANTHER" id="PTHR12317">
    <property type="entry name" value="DIACYLGLYCEROL O-ACYLTRANSFERASE"/>
    <property type="match status" value="1"/>
</dbReference>
<keyword evidence="4 13" id="KW-0808">Transferase</keyword>
<keyword evidence="14" id="KW-1185">Reference proteome</keyword>
<organism evidence="13 14">
    <name type="scientific">Striga asiatica</name>
    <name type="common">Asiatic witchweed</name>
    <name type="synonym">Buchnera asiatica</name>
    <dbReference type="NCBI Taxonomy" id="4170"/>
    <lineage>
        <taxon>Eukaryota</taxon>
        <taxon>Viridiplantae</taxon>
        <taxon>Streptophyta</taxon>
        <taxon>Embryophyta</taxon>
        <taxon>Tracheophyta</taxon>
        <taxon>Spermatophyta</taxon>
        <taxon>Magnoliopsida</taxon>
        <taxon>eudicotyledons</taxon>
        <taxon>Gunneridae</taxon>
        <taxon>Pentapetalae</taxon>
        <taxon>asterids</taxon>
        <taxon>lamiids</taxon>
        <taxon>Lamiales</taxon>
        <taxon>Orobanchaceae</taxon>
        <taxon>Buchnereae</taxon>
        <taxon>Striga</taxon>
    </lineage>
</organism>
<evidence type="ECO:0000256" key="9">
    <source>
        <dbReference type="ARBA" id="ARBA00023136"/>
    </source>
</evidence>
<sequence length="285" mass="32168">MTLEANGDVWRRRSTPSDELPPPTPAEFKGTPGSIFHTLLALILWLGSVHFNFIVILLSFVFLPFPRALGVIGLLFIFIVIPIDERSKWGRKLSRYICKHAVGYFPVSLYVEDIKAFDPNEAYDTEISMIWGGVALLCFCWGVVRIVSVCLALQRTYALFVPDYGVFLVTSHIQFGLLELLHSLTLQVSCLSIKSKFLPVPLYVFYTPFMRHVWSWLGLSPASRKNFTTLLASGYSCIIVPGGVQEAFYMEHGSELAFIKKRRGFVRIAMEMGKPIVPVFCFGQV</sequence>
<evidence type="ECO:0000313" key="13">
    <source>
        <dbReference type="EMBL" id="GER29327.1"/>
    </source>
</evidence>
<keyword evidence="9 12" id="KW-0472">Membrane</keyword>
<protein>
    <submittedName>
        <fullName evidence="13">Diacylglycerol acyltransferase 2</fullName>
    </submittedName>
</protein>
<evidence type="ECO:0000313" key="14">
    <source>
        <dbReference type="Proteomes" id="UP000325081"/>
    </source>
</evidence>
<keyword evidence="3" id="KW-0444">Lipid biosynthesis</keyword>
<dbReference type="InterPro" id="IPR007130">
    <property type="entry name" value="DAGAT"/>
</dbReference>
<gene>
    <name evidence="13" type="ORF">STAS_05184</name>
</gene>
<dbReference type="GO" id="GO:0005789">
    <property type="term" value="C:endoplasmic reticulum membrane"/>
    <property type="evidence" value="ECO:0007669"/>
    <property type="project" value="UniProtKB-SubCell"/>
</dbReference>
<name>A0A5A7P9M1_STRAF</name>
<evidence type="ECO:0000256" key="2">
    <source>
        <dbReference type="ARBA" id="ARBA00005420"/>
    </source>
</evidence>
<keyword evidence="10 13" id="KW-0012">Acyltransferase</keyword>